<dbReference type="AlphaFoldDB" id="A0A2M7FZX5"/>
<evidence type="ECO:0000313" key="3">
    <source>
        <dbReference type="EMBL" id="PIW14944.1"/>
    </source>
</evidence>
<feature type="domain" description="FIST" evidence="1">
    <location>
        <begin position="29"/>
        <end position="228"/>
    </location>
</feature>
<reference evidence="3 4" key="1">
    <citation type="submission" date="2017-09" db="EMBL/GenBank/DDBJ databases">
        <title>Depth-based differentiation of microbial function through sediment-hosted aquifers and enrichment of novel symbionts in the deep terrestrial subsurface.</title>
        <authorList>
            <person name="Probst A.J."/>
            <person name="Ladd B."/>
            <person name="Jarett J.K."/>
            <person name="Geller-Mcgrath D.E."/>
            <person name="Sieber C.M."/>
            <person name="Emerson J.B."/>
            <person name="Anantharaman K."/>
            <person name="Thomas B.C."/>
            <person name="Malmstrom R."/>
            <person name="Stieglmeier M."/>
            <person name="Klingl A."/>
            <person name="Woyke T."/>
            <person name="Ryan C.M."/>
            <person name="Banfield J.F."/>
        </authorList>
    </citation>
    <scope>NUCLEOTIDE SEQUENCE [LARGE SCALE GENOMIC DNA]</scope>
    <source>
        <strain evidence="3">CG17_big_fil_post_rev_8_21_14_2_50_48_46</strain>
    </source>
</reference>
<dbReference type="InterPro" id="IPR013702">
    <property type="entry name" value="FIST_domain_N"/>
</dbReference>
<proteinExistence type="predicted"/>
<dbReference type="EMBL" id="PFFQ01000055">
    <property type="protein sequence ID" value="PIW14944.1"/>
    <property type="molecule type" value="Genomic_DNA"/>
</dbReference>
<feature type="domain" description="FIST C-domain" evidence="2">
    <location>
        <begin position="229"/>
        <end position="357"/>
    </location>
</feature>
<dbReference type="SMART" id="SM00897">
    <property type="entry name" value="FIST"/>
    <property type="match status" value="1"/>
</dbReference>
<sequence>MNIKTLYSQASSPEQAVAELKSQLDSHFETKMLLVFASSQYDQESLNQTLEKEFKGATIVGCSTAGEIVSGHMLQNSVVAMAFSVNALDDLKVEVLENIKSETPVDQAFASFSEYFGTPMNQIDYQKYVGIILLDGLSMAEEKIMESLGDKTNMTFIGASAGDDLQFKQTFVYANGKVYSNAAVLAVLKPSKGFDFIKTQSFKEQGQKLTPTKVDSATRTVLEFNGKPAALAYADALKTEVDKLSDYFMSNPVGLMDGDEPFVRSPMMVKDSAMAFYCNVVEGMELSLLEPLDIVADTQKAVAEKLKALGHISGIVDFHCILRTLQLRNENKTEAYGKIFSEIPTVGFSTYGEEFITHVNQTSTMLVFK</sequence>
<evidence type="ECO:0008006" key="5">
    <source>
        <dbReference type="Google" id="ProtNLM"/>
    </source>
</evidence>
<accession>A0A2M7FZX5</accession>
<comment type="caution">
    <text evidence="3">The sequence shown here is derived from an EMBL/GenBank/DDBJ whole genome shotgun (WGS) entry which is preliminary data.</text>
</comment>
<evidence type="ECO:0000313" key="4">
    <source>
        <dbReference type="Proteomes" id="UP000231019"/>
    </source>
</evidence>
<dbReference type="Pfam" id="PF10442">
    <property type="entry name" value="FIST_C"/>
    <property type="match status" value="1"/>
</dbReference>
<name>A0A2M7FZX5_9BACT</name>
<dbReference type="PANTHER" id="PTHR40252">
    <property type="entry name" value="BLR0328 PROTEIN"/>
    <property type="match status" value="1"/>
</dbReference>
<protein>
    <recommendedName>
        <fullName evidence="5">FIST domain-containing protein</fullName>
    </recommendedName>
</protein>
<dbReference type="SMART" id="SM01204">
    <property type="entry name" value="FIST_C"/>
    <property type="match status" value="1"/>
</dbReference>
<dbReference type="Pfam" id="PF08495">
    <property type="entry name" value="FIST"/>
    <property type="match status" value="1"/>
</dbReference>
<evidence type="ECO:0000259" key="1">
    <source>
        <dbReference type="SMART" id="SM00897"/>
    </source>
</evidence>
<dbReference type="PANTHER" id="PTHR40252:SF2">
    <property type="entry name" value="BLR0328 PROTEIN"/>
    <property type="match status" value="1"/>
</dbReference>
<gene>
    <name evidence="3" type="ORF">COW36_19860</name>
</gene>
<dbReference type="InterPro" id="IPR019494">
    <property type="entry name" value="FIST_C"/>
</dbReference>
<evidence type="ECO:0000259" key="2">
    <source>
        <dbReference type="SMART" id="SM01204"/>
    </source>
</evidence>
<dbReference type="Proteomes" id="UP000231019">
    <property type="component" value="Unassembled WGS sequence"/>
</dbReference>
<organism evidence="3 4">
    <name type="scientific">bacterium (Candidatus Blackallbacteria) CG17_big_fil_post_rev_8_21_14_2_50_48_46</name>
    <dbReference type="NCBI Taxonomy" id="2014261"/>
    <lineage>
        <taxon>Bacteria</taxon>
        <taxon>Candidatus Blackallbacteria</taxon>
    </lineage>
</organism>